<accession>A0A2P2NZQ4</accession>
<dbReference type="EMBL" id="GGEC01067514">
    <property type="protein sequence ID" value="MBX47998.1"/>
    <property type="molecule type" value="Transcribed_RNA"/>
</dbReference>
<protein>
    <submittedName>
        <fullName evidence="1">Uncharacterized protein</fullName>
    </submittedName>
</protein>
<sequence>MMQVSQGTLCTRGEPLEARRRLGVRGESMSLVVSLQKSNSQATRL</sequence>
<proteinExistence type="predicted"/>
<reference evidence="1" key="1">
    <citation type="submission" date="2018-02" db="EMBL/GenBank/DDBJ databases">
        <title>Rhizophora mucronata_Transcriptome.</title>
        <authorList>
            <person name="Meera S.P."/>
            <person name="Sreeshan A."/>
            <person name="Augustine A."/>
        </authorList>
    </citation>
    <scope>NUCLEOTIDE SEQUENCE</scope>
    <source>
        <tissue evidence="1">Leaf</tissue>
    </source>
</reference>
<name>A0A2P2NZQ4_RHIMU</name>
<evidence type="ECO:0000313" key="1">
    <source>
        <dbReference type="EMBL" id="MBX47998.1"/>
    </source>
</evidence>
<dbReference type="AlphaFoldDB" id="A0A2P2NZQ4"/>
<organism evidence="1">
    <name type="scientific">Rhizophora mucronata</name>
    <name type="common">Asiatic mangrove</name>
    <dbReference type="NCBI Taxonomy" id="61149"/>
    <lineage>
        <taxon>Eukaryota</taxon>
        <taxon>Viridiplantae</taxon>
        <taxon>Streptophyta</taxon>
        <taxon>Embryophyta</taxon>
        <taxon>Tracheophyta</taxon>
        <taxon>Spermatophyta</taxon>
        <taxon>Magnoliopsida</taxon>
        <taxon>eudicotyledons</taxon>
        <taxon>Gunneridae</taxon>
        <taxon>Pentapetalae</taxon>
        <taxon>rosids</taxon>
        <taxon>fabids</taxon>
        <taxon>Malpighiales</taxon>
        <taxon>Rhizophoraceae</taxon>
        <taxon>Rhizophora</taxon>
    </lineage>
</organism>